<sequence>MDLIGDERVVSGTVKRAYPLQLLHRTCGTTSLGGGELGTFGPGVGPCGRDASELTAVVVENHILLCYK</sequence>
<dbReference type="AlphaFoldDB" id="A0AAV0UT56"/>
<accession>A0AAV0UT56</accession>
<evidence type="ECO:0000313" key="4">
    <source>
        <dbReference type="Proteomes" id="UP001159659"/>
    </source>
</evidence>
<keyword evidence="3" id="KW-1185">Reference proteome</keyword>
<dbReference type="Proteomes" id="UP001157938">
    <property type="component" value="Unassembled WGS sequence"/>
</dbReference>
<protein>
    <submittedName>
        <fullName evidence="2">Uncharacterized protein</fullName>
    </submittedName>
</protein>
<name>A0AAV0UT56_9STRA</name>
<evidence type="ECO:0000313" key="2">
    <source>
        <dbReference type="EMBL" id="CAI5738471.1"/>
    </source>
</evidence>
<proteinExistence type="predicted"/>
<dbReference type="EMBL" id="CAKLBC010001322">
    <property type="protein sequence ID" value="CAH0491042.1"/>
    <property type="molecule type" value="Genomic_DNA"/>
</dbReference>
<reference evidence="2" key="2">
    <citation type="submission" date="2022-12" db="EMBL/GenBank/DDBJ databases">
        <authorList>
            <person name="Webb A."/>
        </authorList>
    </citation>
    <scope>NUCLEOTIDE SEQUENCE</scope>
    <source>
        <strain evidence="2">Pf2</strain>
    </source>
</reference>
<comment type="caution">
    <text evidence="2">The sequence shown here is derived from an EMBL/GenBank/DDBJ whole genome shotgun (WGS) entry which is preliminary data.</text>
</comment>
<evidence type="ECO:0000313" key="1">
    <source>
        <dbReference type="EMBL" id="CAH0491042.1"/>
    </source>
</evidence>
<gene>
    <name evidence="1" type="ORF">PFR001_LOCUS6331</name>
    <name evidence="2" type="ORF">PFR002_LOCUS8680</name>
</gene>
<evidence type="ECO:0000313" key="3">
    <source>
        <dbReference type="Proteomes" id="UP001157938"/>
    </source>
</evidence>
<dbReference type="Proteomes" id="UP001159659">
    <property type="component" value="Unassembled WGS sequence"/>
</dbReference>
<dbReference type="EMBL" id="CANTFK010000986">
    <property type="protein sequence ID" value="CAI5738471.1"/>
    <property type="molecule type" value="Genomic_DNA"/>
</dbReference>
<reference evidence="1 3" key="1">
    <citation type="submission" date="2021-11" db="EMBL/GenBank/DDBJ databases">
        <authorList>
            <person name="Islam A."/>
            <person name="Islam S."/>
            <person name="Flora M.S."/>
            <person name="Rahman M."/>
            <person name="Ziaur R.M."/>
            <person name="Epstein J.H."/>
            <person name="Hassan M."/>
            <person name="Klassen M."/>
            <person name="Woodard K."/>
            <person name="Webb A."/>
            <person name="Webby R.J."/>
            <person name="El Zowalaty M.E."/>
        </authorList>
    </citation>
    <scope>NUCLEOTIDE SEQUENCE [LARGE SCALE GENOMIC DNA]</scope>
    <source>
        <strain evidence="1">Pf1</strain>
    </source>
</reference>
<organism evidence="2 4">
    <name type="scientific">Peronospora farinosa</name>
    <dbReference type="NCBI Taxonomy" id="134698"/>
    <lineage>
        <taxon>Eukaryota</taxon>
        <taxon>Sar</taxon>
        <taxon>Stramenopiles</taxon>
        <taxon>Oomycota</taxon>
        <taxon>Peronosporomycetes</taxon>
        <taxon>Peronosporales</taxon>
        <taxon>Peronosporaceae</taxon>
        <taxon>Peronospora</taxon>
    </lineage>
</organism>